<accession>A0A1K2F6U2</accession>
<proteinExistence type="predicted"/>
<dbReference type="Proteomes" id="UP000181909">
    <property type="component" value="Unassembled WGS sequence"/>
</dbReference>
<dbReference type="EMBL" id="FPJO01000034">
    <property type="protein sequence ID" value="SFY43126.1"/>
    <property type="molecule type" value="Genomic_DNA"/>
</dbReference>
<gene>
    <name evidence="1" type="ORF">SAMN02787144_10347</name>
</gene>
<evidence type="ECO:0000313" key="1">
    <source>
        <dbReference type="EMBL" id="SFY43126.1"/>
    </source>
</evidence>
<sequence>MPADFPPWDRVYAFFRRWRDHGMVKVGVYANGDRAREMQARGTLRRLLRNGVLVRIESKGNIAEYRLASD</sequence>
<reference evidence="1 2" key="1">
    <citation type="submission" date="2016-11" db="EMBL/GenBank/DDBJ databases">
        <authorList>
            <person name="Jaros S."/>
            <person name="Januszkiewicz K."/>
            <person name="Wedrychowicz H."/>
        </authorList>
    </citation>
    <scope>NUCLEOTIDE SEQUENCE [LARGE SCALE GENOMIC DNA]</scope>
    <source>
        <strain evidence="1 2">OK807</strain>
    </source>
</reference>
<dbReference type="AlphaFoldDB" id="A0A1K2F6U2"/>
<name>A0A1K2F6U2_STRAR</name>
<organism evidence="1 2">
    <name type="scientific">Streptomyces atratus</name>
    <dbReference type="NCBI Taxonomy" id="1893"/>
    <lineage>
        <taxon>Bacteria</taxon>
        <taxon>Bacillati</taxon>
        <taxon>Actinomycetota</taxon>
        <taxon>Actinomycetes</taxon>
        <taxon>Kitasatosporales</taxon>
        <taxon>Streptomycetaceae</taxon>
        <taxon>Streptomyces</taxon>
    </lineage>
</organism>
<evidence type="ECO:0000313" key="2">
    <source>
        <dbReference type="Proteomes" id="UP000181909"/>
    </source>
</evidence>
<dbReference type="RefSeq" id="WP_256260342.1">
    <property type="nucleotide sequence ID" value="NZ_CP108276.1"/>
</dbReference>
<protein>
    <submittedName>
        <fullName evidence="1">Putative transposase of IS4/5 family</fullName>
    </submittedName>
</protein>